<protein>
    <submittedName>
        <fullName evidence="3">RNA 2',3'-cyclic phosphodiesterase</fullName>
    </submittedName>
</protein>
<dbReference type="Proteomes" id="UP000279422">
    <property type="component" value="Unassembled WGS sequence"/>
</dbReference>
<accession>A0A497E3V8</accession>
<dbReference type="InterPro" id="IPR009097">
    <property type="entry name" value="Cyclic_Pdiesterase"/>
</dbReference>
<feature type="domain" description="Phosphoesterase HXTX" evidence="2">
    <location>
        <begin position="7"/>
        <end position="91"/>
    </location>
</feature>
<dbReference type="PANTHER" id="PTHR35561:SF1">
    <property type="entry name" value="RNA 2',3'-CYCLIC PHOSPHODIESTERASE"/>
    <property type="match status" value="1"/>
</dbReference>
<keyword evidence="1" id="KW-0378">Hydrolase</keyword>
<comment type="caution">
    <text evidence="3">The sequence shown here is derived from an EMBL/GenBank/DDBJ whole genome shotgun (WGS) entry which is preliminary data.</text>
</comment>
<dbReference type="GO" id="GO:0004113">
    <property type="term" value="F:2',3'-cyclic-nucleotide 3'-phosphodiesterase activity"/>
    <property type="evidence" value="ECO:0007669"/>
    <property type="project" value="InterPro"/>
</dbReference>
<gene>
    <name evidence="3" type="primary">thpR</name>
    <name evidence="3" type="ORF">DRJ00_06110</name>
</gene>
<evidence type="ECO:0000256" key="1">
    <source>
        <dbReference type="ARBA" id="ARBA00022801"/>
    </source>
</evidence>
<reference evidence="3 4" key="1">
    <citation type="submission" date="2018-06" db="EMBL/GenBank/DDBJ databases">
        <title>Extensive metabolic versatility and redundancy in microbially diverse, dynamic hydrothermal sediments.</title>
        <authorList>
            <person name="Dombrowski N."/>
            <person name="Teske A."/>
            <person name="Baker B.J."/>
        </authorList>
    </citation>
    <scope>NUCLEOTIDE SEQUENCE [LARGE SCALE GENOMIC DNA]</scope>
    <source>
        <strain evidence="3">B47_G16</strain>
    </source>
</reference>
<sequence>MRVFIAIELPEAVKIKIAQVQERLKKTKDRIRWVEPSIIHLTLKFLGEISEEDLEKVKEATEKAVKSFAPFSFEVEGVGAFPSPSSPRVIWMGVGEGKDVLMNLATRIEEELVRCGFGRDKRWI</sequence>
<proteinExistence type="predicted"/>
<dbReference type="GO" id="GO:0008664">
    <property type="term" value="F:RNA 2',3'-cyclic 3'-phosphodiesterase activity"/>
    <property type="evidence" value="ECO:0007669"/>
    <property type="project" value="InterPro"/>
</dbReference>
<dbReference type="AlphaFoldDB" id="A0A497E3V8"/>
<dbReference type="SUPFAM" id="SSF55144">
    <property type="entry name" value="LigT-like"/>
    <property type="match status" value="1"/>
</dbReference>
<dbReference type="NCBIfam" id="TIGR02258">
    <property type="entry name" value="2_5_ligase"/>
    <property type="match status" value="1"/>
</dbReference>
<organism evidence="3 4">
    <name type="scientific">Aerophobetes bacterium</name>
    <dbReference type="NCBI Taxonomy" id="2030807"/>
    <lineage>
        <taxon>Bacteria</taxon>
        <taxon>Candidatus Aerophobota</taxon>
    </lineage>
</organism>
<evidence type="ECO:0000259" key="2">
    <source>
        <dbReference type="Pfam" id="PF02834"/>
    </source>
</evidence>
<dbReference type="InterPro" id="IPR004175">
    <property type="entry name" value="RNA_CPDase"/>
</dbReference>
<dbReference type="Gene3D" id="3.90.1140.10">
    <property type="entry name" value="Cyclic phosphodiesterase"/>
    <property type="match status" value="1"/>
</dbReference>
<evidence type="ECO:0000313" key="4">
    <source>
        <dbReference type="Proteomes" id="UP000279422"/>
    </source>
</evidence>
<dbReference type="Pfam" id="PF02834">
    <property type="entry name" value="LigT_PEase"/>
    <property type="match status" value="1"/>
</dbReference>
<name>A0A497E3V8_UNCAE</name>
<dbReference type="EMBL" id="QMPZ01000091">
    <property type="protein sequence ID" value="RLE08550.1"/>
    <property type="molecule type" value="Genomic_DNA"/>
</dbReference>
<feature type="non-terminal residue" evidence="3">
    <location>
        <position position="124"/>
    </location>
</feature>
<evidence type="ECO:0000313" key="3">
    <source>
        <dbReference type="EMBL" id="RLE08550.1"/>
    </source>
</evidence>
<dbReference type="PANTHER" id="PTHR35561">
    <property type="entry name" value="RNA 2',3'-CYCLIC PHOSPHODIESTERASE"/>
    <property type="match status" value="1"/>
</dbReference>
<dbReference type="InterPro" id="IPR014051">
    <property type="entry name" value="Phosphoesterase_HXTX"/>
</dbReference>